<name>A0A212LYR4_9FIRM</name>
<protein>
    <submittedName>
        <fullName evidence="1">Uncharacterized protein</fullName>
    </submittedName>
</protein>
<organism evidence="1">
    <name type="scientific">uncultured Sporomusa sp</name>
    <dbReference type="NCBI Taxonomy" id="307249"/>
    <lineage>
        <taxon>Bacteria</taxon>
        <taxon>Bacillati</taxon>
        <taxon>Bacillota</taxon>
        <taxon>Negativicutes</taxon>
        <taxon>Selenomonadales</taxon>
        <taxon>Sporomusaceae</taxon>
        <taxon>Sporomusa</taxon>
        <taxon>environmental samples</taxon>
    </lineage>
</organism>
<proteinExistence type="predicted"/>
<dbReference type="AlphaFoldDB" id="A0A212LYR4"/>
<dbReference type="RefSeq" id="WP_075756181.1">
    <property type="nucleotide sequence ID" value="NZ_LT608335.1"/>
</dbReference>
<sequence>MLQPDFQDVLETFVFTNLPALMNPAATVVVTTTPETTAPSTDIIVISPELLTTLRTYVFNNFSEFNLAPDIQDIVRQFFTLNNSIS</sequence>
<evidence type="ECO:0000313" key="1">
    <source>
        <dbReference type="EMBL" id="SCM82646.1"/>
    </source>
</evidence>
<gene>
    <name evidence="1" type="ORF">KL86SPO_50417</name>
</gene>
<reference evidence="1" key="1">
    <citation type="submission" date="2016-08" db="EMBL/GenBank/DDBJ databases">
        <authorList>
            <person name="Seilhamer J.J."/>
        </authorList>
    </citation>
    <scope>NUCLEOTIDE SEQUENCE</scope>
    <source>
        <strain evidence="1">86</strain>
    </source>
</reference>
<accession>A0A212LYR4</accession>
<dbReference type="EMBL" id="FMJE01000005">
    <property type="protein sequence ID" value="SCM82646.1"/>
    <property type="molecule type" value="Genomic_DNA"/>
</dbReference>